<name>A0A073JD82_9RHOB</name>
<keyword evidence="1" id="KW-1133">Transmembrane helix</keyword>
<keyword evidence="1" id="KW-0472">Membrane</keyword>
<gene>
    <name evidence="2" type="ORF">SUH3_19415</name>
</gene>
<dbReference type="OrthoDB" id="7875737at2"/>
<proteinExistence type="predicted"/>
<reference evidence="2 3" key="1">
    <citation type="submission" date="2014-01" db="EMBL/GenBank/DDBJ databases">
        <title>Sulfitobacter sp. H3 (MCCC 1A00686) Genome Sequencing.</title>
        <authorList>
            <person name="Lai Q."/>
            <person name="Hong Z."/>
        </authorList>
    </citation>
    <scope>NUCLEOTIDE SEQUENCE [LARGE SCALE GENOMIC DNA]</scope>
    <source>
        <strain evidence="2 3">H3</strain>
    </source>
</reference>
<feature type="transmembrane region" description="Helical" evidence="1">
    <location>
        <begin position="48"/>
        <end position="71"/>
    </location>
</feature>
<accession>A0A073JD82</accession>
<evidence type="ECO:0000313" key="3">
    <source>
        <dbReference type="Proteomes" id="UP000027746"/>
    </source>
</evidence>
<keyword evidence="1" id="KW-0812">Transmembrane</keyword>
<evidence type="ECO:0000313" key="2">
    <source>
        <dbReference type="EMBL" id="KEJ95682.1"/>
    </source>
</evidence>
<feature type="transmembrane region" description="Helical" evidence="1">
    <location>
        <begin position="6"/>
        <end position="28"/>
    </location>
</feature>
<organism evidence="2 3">
    <name type="scientific">Pseudosulfitobacter pseudonitzschiae</name>
    <dbReference type="NCBI Taxonomy" id="1402135"/>
    <lineage>
        <taxon>Bacteria</taxon>
        <taxon>Pseudomonadati</taxon>
        <taxon>Pseudomonadota</taxon>
        <taxon>Alphaproteobacteria</taxon>
        <taxon>Rhodobacterales</taxon>
        <taxon>Roseobacteraceae</taxon>
        <taxon>Pseudosulfitobacter</taxon>
    </lineage>
</organism>
<keyword evidence="3" id="KW-1185">Reference proteome</keyword>
<dbReference type="Proteomes" id="UP000027746">
    <property type="component" value="Unassembled WGS sequence"/>
</dbReference>
<dbReference type="AlphaFoldDB" id="A0A073JD82"/>
<evidence type="ECO:0000256" key="1">
    <source>
        <dbReference type="SAM" id="Phobius"/>
    </source>
</evidence>
<comment type="caution">
    <text evidence="2">The sequence shown here is derived from an EMBL/GenBank/DDBJ whole genome shotgun (WGS) entry which is preliminary data.</text>
</comment>
<sequence length="72" mass="7669">MFDLLIWAGAAISLIGLAGLVWCIIRVARAKRAQLDDEAMRAVLQSVVPLNLGALFVSAFGLMLVVLGIFLG</sequence>
<protein>
    <submittedName>
        <fullName evidence="2">Uncharacterized protein</fullName>
    </submittedName>
</protein>
<dbReference type="EMBL" id="JAMD01000005">
    <property type="protein sequence ID" value="KEJ95682.1"/>
    <property type="molecule type" value="Genomic_DNA"/>
</dbReference>